<dbReference type="EMBL" id="JAPCID010000014">
    <property type="protein sequence ID" value="MDA0138270.1"/>
    <property type="molecule type" value="Genomic_DNA"/>
</dbReference>
<dbReference type="Proteomes" id="UP001147700">
    <property type="component" value="Unassembled WGS sequence"/>
</dbReference>
<keyword evidence="2" id="KW-1185">Reference proteome</keyword>
<dbReference type="Gene3D" id="3.20.20.410">
    <property type="entry name" value="Protein of unknown function UPF0759"/>
    <property type="match status" value="1"/>
</dbReference>
<dbReference type="SUPFAM" id="SSF117396">
    <property type="entry name" value="TM1631-like"/>
    <property type="match status" value="1"/>
</dbReference>
<reference evidence="1" key="1">
    <citation type="submission" date="2022-10" db="EMBL/GenBank/DDBJ databases">
        <title>The WGS of Solirubrobacter sp. CPCC 204708.</title>
        <authorList>
            <person name="Jiang Z."/>
        </authorList>
    </citation>
    <scope>NUCLEOTIDE SEQUENCE</scope>
    <source>
        <strain evidence="1">CPCC 204708</strain>
    </source>
</reference>
<dbReference type="Pfam" id="PF01904">
    <property type="entry name" value="DUF72"/>
    <property type="match status" value="1"/>
</dbReference>
<organism evidence="1 2">
    <name type="scientific">Solirubrobacter deserti</name>
    <dbReference type="NCBI Taxonomy" id="2282478"/>
    <lineage>
        <taxon>Bacteria</taxon>
        <taxon>Bacillati</taxon>
        <taxon>Actinomycetota</taxon>
        <taxon>Thermoleophilia</taxon>
        <taxon>Solirubrobacterales</taxon>
        <taxon>Solirubrobacteraceae</taxon>
        <taxon>Solirubrobacter</taxon>
    </lineage>
</organism>
<dbReference type="PANTHER" id="PTHR30348">
    <property type="entry name" value="UNCHARACTERIZED PROTEIN YECE"/>
    <property type="match status" value="1"/>
</dbReference>
<dbReference type="InterPro" id="IPR036520">
    <property type="entry name" value="UPF0759_sf"/>
</dbReference>
<dbReference type="InterPro" id="IPR002763">
    <property type="entry name" value="DUF72"/>
</dbReference>
<dbReference type="RefSeq" id="WP_202956501.1">
    <property type="nucleotide sequence ID" value="NZ_JAPCID010000014.1"/>
</dbReference>
<dbReference type="PANTHER" id="PTHR30348:SF4">
    <property type="entry name" value="DUF72 DOMAIN-CONTAINING PROTEIN"/>
    <property type="match status" value="1"/>
</dbReference>
<comment type="caution">
    <text evidence="1">The sequence shown here is derived from an EMBL/GenBank/DDBJ whole genome shotgun (WGS) entry which is preliminary data.</text>
</comment>
<accession>A0ABT4RI95</accession>
<evidence type="ECO:0000313" key="2">
    <source>
        <dbReference type="Proteomes" id="UP001147700"/>
    </source>
</evidence>
<evidence type="ECO:0000313" key="1">
    <source>
        <dbReference type="EMBL" id="MDA0138270.1"/>
    </source>
</evidence>
<protein>
    <submittedName>
        <fullName evidence="1">DUF72 domain-containing protein</fullName>
    </submittedName>
</protein>
<sequence>MDRPVRIGCSGWQYKSWSGGAFYPERCPQRNWLAYYARQFGTVEVNSTFYRLAKPEAVARWVAGTPYDFVLTVKASRYLTHIKRLREMEEGIAKYYAAIAPLVESPKLGPVLWQLPANFKRDEDRLAEACALLPPGRHCWEFRDESWFTDDVYAILRAYGCALVFGDHPERPWQPLELTTDWTFVRFHYGHRGRRGNYSETELREWAARLREVRSAAEVFVYFNNDWEAFAPRNAKRLEALL</sequence>
<name>A0ABT4RI95_9ACTN</name>
<gene>
    <name evidence="1" type="ORF">OJ962_12235</name>
</gene>
<proteinExistence type="predicted"/>